<dbReference type="EMBL" id="GBRH01163451">
    <property type="protein sequence ID" value="JAE34445.1"/>
    <property type="molecule type" value="Transcribed_RNA"/>
</dbReference>
<sequence length="56" mass="6642">MSSCQHTKISTKNKPRPKENRNKRGVEYGHRQKEYQHAHLPKMISTQLILIMFGYT</sequence>
<accession>A0A0A9HB70</accession>
<protein>
    <submittedName>
        <fullName evidence="2">Uncharacterized protein</fullName>
    </submittedName>
</protein>
<dbReference type="AlphaFoldDB" id="A0A0A9HB70"/>
<name>A0A0A9HB70_ARUDO</name>
<reference evidence="2" key="1">
    <citation type="submission" date="2014-09" db="EMBL/GenBank/DDBJ databases">
        <authorList>
            <person name="Magalhaes I.L.F."/>
            <person name="Oliveira U."/>
            <person name="Santos F.R."/>
            <person name="Vidigal T.H.D.A."/>
            <person name="Brescovit A.D."/>
            <person name="Santos A.J."/>
        </authorList>
    </citation>
    <scope>NUCLEOTIDE SEQUENCE</scope>
    <source>
        <tissue evidence="2">Shoot tissue taken approximately 20 cm above the soil surface</tissue>
    </source>
</reference>
<reference evidence="2" key="2">
    <citation type="journal article" date="2015" name="Data Brief">
        <title>Shoot transcriptome of the giant reed, Arundo donax.</title>
        <authorList>
            <person name="Barrero R.A."/>
            <person name="Guerrero F.D."/>
            <person name="Moolhuijzen P."/>
            <person name="Goolsby J.A."/>
            <person name="Tidwell J."/>
            <person name="Bellgard S.E."/>
            <person name="Bellgard M.I."/>
        </authorList>
    </citation>
    <scope>NUCLEOTIDE SEQUENCE</scope>
    <source>
        <tissue evidence="2">Shoot tissue taken approximately 20 cm above the soil surface</tissue>
    </source>
</reference>
<organism evidence="2">
    <name type="scientific">Arundo donax</name>
    <name type="common">Giant reed</name>
    <name type="synonym">Donax arundinaceus</name>
    <dbReference type="NCBI Taxonomy" id="35708"/>
    <lineage>
        <taxon>Eukaryota</taxon>
        <taxon>Viridiplantae</taxon>
        <taxon>Streptophyta</taxon>
        <taxon>Embryophyta</taxon>
        <taxon>Tracheophyta</taxon>
        <taxon>Spermatophyta</taxon>
        <taxon>Magnoliopsida</taxon>
        <taxon>Liliopsida</taxon>
        <taxon>Poales</taxon>
        <taxon>Poaceae</taxon>
        <taxon>PACMAD clade</taxon>
        <taxon>Arundinoideae</taxon>
        <taxon>Arundineae</taxon>
        <taxon>Arundo</taxon>
    </lineage>
</organism>
<proteinExistence type="predicted"/>
<feature type="compositionally biased region" description="Basic and acidic residues" evidence="1">
    <location>
        <begin position="16"/>
        <end position="26"/>
    </location>
</feature>
<evidence type="ECO:0000313" key="2">
    <source>
        <dbReference type="EMBL" id="JAE34445.1"/>
    </source>
</evidence>
<feature type="region of interest" description="Disordered" evidence="1">
    <location>
        <begin position="1"/>
        <end position="26"/>
    </location>
</feature>
<evidence type="ECO:0000256" key="1">
    <source>
        <dbReference type="SAM" id="MobiDB-lite"/>
    </source>
</evidence>